<dbReference type="PANTHER" id="PTHR11267">
    <property type="entry name" value="T-BOX PROTEIN-RELATED"/>
    <property type="match status" value="1"/>
</dbReference>
<dbReference type="OrthoDB" id="7442607at2759"/>
<dbReference type="SUPFAM" id="SSF49417">
    <property type="entry name" value="p53-like transcription factors"/>
    <property type="match status" value="1"/>
</dbReference>
<feature type="compositionally biased region" description="Polar residues" evidence="7">
    <location>
        <begin position="226"/>
        <end position="238"/>
    </location>
</feature>
<evidence type="ECO:0000313" key="10">
    <source>
        <dbReference type="Proteomes" id="UP000285301"/>
    </source>
</evidence>
<dbReference type="GO" id="GO:0000981">
    <property type="term" value="F:DNA-binding transcription factor activity, RNA polymerase II-specific"/>
    <property type="evidence" value="ECO:0007669"/>
    <property type="project" value="TreeGrafter"/>
</dbReference>
<dbReference type="InterPro" id="IPR008967">
    <property type="entry name" value="p53-like_TF_DNA-bd_sf"/>
</dbReference>
<evidence type="ECO:0000256" key="3">
    <source>
        <dbReference type="ARBA" id="ARBA00023125"/>
    </source>
</evidence>
<dbReference type="InterPro" id="IPR001699">
    <property type="entry name" value="TF_T-box"/>
</dbReference>
<keyword evidence="2" id="KW-0805">Transcription regulation</keyword>
<dbReference type="Pfam" id="PF00907">
    <property type="entry name" value="T-box"/>
    <property type="match status" value="1"/>
</dbReference>
<dbReference type="EMBL" id="NCKU01000568">
    <property type="protein sequence ID" value="RWS15010.1"/>
    <property type="molecule type" value="Genomic_DNA"/>
</dbReference>
<dbReference type="Gene3D" id="2.60.40.820">
    <property type="entry name" value="Transcription factor, T-box"/>
    <property type="match status" value="1"/>
</dbReference>
<dbReference type="PROSITE" id="PS01264">
    <property type="entry name" value="TBOX_2"/>
    <property type="match status" value="1"/>
</dbReference>
<dbReference type="CDD" id="cd20188">
    <property type="entry name" value="T-box_TBX2_3-like"/>
    <property type="match status" value="1"/>
</dbReference>
<dbReference type="InterPro" id="IPR036960">
    <property type="entry name" value="T-box_sf"/>
</dbReference>
<evidence type="ECO:0000256" key="1">
    <source>
        <dbReference type="ARBA" id="ARBA00004123"/>
    </source>
</evidence>
<evidence type="ECO:0000256" key="6">
    <source>
        <dbReference type="PROSITE-ProRule" id="PRU00201"/>
    </source>
</evidence>
<evidence type="ECO:0000259" key="8">
    <source>
        <dbReference type="PROSITE" id="PS50252"/>
    </source>
</evidence>
<dbReference type="InterPro" id="IPR046360">
    <property type="entry name" value="T-box_DNA-bd"/>
</dbReference>
<dbReference type="GO" id="GO:0000978">
    <property type="term" value="F:RNA polymerase II cis-regulatory region sequence-specific DNA binding"/>
    <property type="evidence" value="ECO:0007669"/>
    <property type="project" value="InterPro"/>
</dbReference>
<keyword evidence="10" id="KW-1185">Reference proteome</keyword>
<protein>
    <submittedName>
        <fullName evidence="9">T-box domain containing protein-like protein</fullName>
    </submittedName>
</protein>
<dbReference type="PRINTS" id="PR00937">
    <property type="entry name" value="TBOX"/>
</dbReference>
<organism evidence="9 10">
    <name type="scientific">Dinothrombium tinctorium</name>
    <dbReference type="NCBI Taxonomy" id="1965070"/>
    <lineage>
        <taxon>Eukaryota</taxon>
        <taxon>Metazoa</taxon>
        <taxon>Ecdysozoa</taxon>
        <taxon>Arthropoda</taxon>
        <taxon>Chelicerata</taxon>
        <taxon>Arachnida</taxon>
        <taxon>Acari</taxon>
        <taxon>Acariformes</taxon>
        <taxon>Trombidiformes</taxon>
        <taxon>Prostigmata</taxon>
        <taxon>Anystina</taxon>
        <taxon>Parasitengona</taxon>
        <taxon>Trombidioidea</taxon>
        <taxon>Trombidiidae</taxon>
        <taxon>Dinothrombium</taxon>
    </lineage>
</organism>
<keyword evidence="5 6" id="KW-0539">Nucleus</keyword>
<feature type="region of interest" description="Disordered" evidence="7">
    <location>
        <begin position="606"/>
        <end position="654"/>
    </location>
</feature>
<proteinExistence type="predicted"/>
<dbReference type="SMART" id="SM00425">
    <property type="entry name" value="TBOX"/>
    <property type="match status" value="1"/>
</dbReference>
<evidence type="ECO:0000256" key="7">
    <source>
        <dbReference type="SAM" id="MobiDB-lite"/>
    </source>
</evidence>
<name>A0A443RI96_9ACAR</name>
<comment type="caution">
    <text evidence="6">Lacks conserved residue(s) required for the propagation of feature annotation.</text>
</comment>
<evidence type="ECO:0000256" key="5">
    <source>
        <dbReference type="ARBA" id="ARBA00023242"/>
    </source>
</evidence>
<accession>A0A443RI96</accession>
<dbReference type="STRING" id="1965070.A0A443RI96"/>
<dbReference type="AlphaFoldDB" id="A0A443RI96"/>
<evidence type="ECO:0000313" key="9">
    <source>
        <dbReference type="EMBL" id="RWS15010.1"/>
    </source>
</evidence>
<feature type="compositionally biased region" description="Acidic residues" evidence="7">
    <location>
        <begin position="268"/>
        <end position="282"/>
    </location>
</feature>
<dbReference type="PROSITE" id="PS50252">
    <property type="entry name" value="TBOX_3"/>
    <property type="match status" value="1"/>
</dbReference>
<dbReference type="GO" id="GO:0045893">
    <property type="term" value="P:positive regulation of DNA-templated transcription"/>
    <property type="evidence" value="ECO:0007669"/>
    <property type="project" value="InterPro"/>
</dbReference>
<comment type="caution">
    <text evidence="9">The sequence shown here is derived from an EMBL/GenBank/DDBJ whole genome shotgun (WGS) entry which is preliminary data.</text>
</comment>
<dbReference type="FunFam" id="2.60.40.820:FF:000012">
    <property type="entry name" value="T-box transcription factor TBX2"/>
    <property type="match status" value="1"/>
</dbReference>
<keyword evidence="3 6" id="KW-0238">DNA-binding</keyword>
<evidence type="ECO:0000256" key="2">
    <source>
        <dbReference type="ARBA" id="ARBA00023015"/>
    </source>
</evidence>
<dbReference type="PANTHER" id="PTHR11267:SF181">
    <property type="entry name" value="OPTOMOTOR-BLIND PROTEIN"/>
    <property type="match status" value="1"/>
</dbReference>
<keyword evidence="4" id="KW-0804">Transcription</keyword>
<dbReference type="GO" id="GO:0000785">
    <property type="term" value="C:chromatin"/>
    <property type="evidence" value="ECO:0007669"/>
    <property type="project" value="TreeGrafter"/>
</dbReference>
<dbReference type="Proteomes" id="UP000285301">
    <property type="component" value="Unassembled WGS sequence"/>
</dbReference>
<evidence type="ECO:0000256" key="4">
    <source>
        <dbReference type="ARBA" id="ARBA00023163"/>
    </source>
</evidence>
<dbReference type="GO" id="GO:0001708">
    <property type="term" value="P:cell fate specification"/>
    <property type="evidence" value="ECO:0007669"/>
    <property type="project" value="TreeGrafter"/>
</dbReference>
<gene>
    <name evidence="9" type="ORF">B4U79_13419</name>
</gene>
<dbReference type="InterPro" id="IPR018186">
    <property type="entry name" value="TF_T-box_CS"/>
</dbReference>
<sequence>MTNQMRGLPLWVYSITSQARDLARIDPKRRTRGRRGIGALSDILLCSRSHLATFVRRRMFPPFKVRVSGLDKKAKYIMLMDIVAADDCRYKFHNSRWMMAGKADPEMPKRMYIHPDSPSTGEQWMQKTVSFHKLKLTNNIADKHGFTILNSMHKYQPRFHLVRANDLLKLPYSTFRTYVFKETEFIAVTAYQNEKITKLKIDNNPFAKGFRETGAGRSSKKGLIAQNLSSPGRSVSYESDSEMRNLCSSAGQQDKLKDNGDKSGAADYSDEDDERLDIDDESPAGNTARKLPCGGASVEKLEASNSYQRCVHSKSAVANGVCAEVNAATLPRRDQLRDNEVKSAIAGDRCSDHNAPELSYTGSLNSSLLYGLPPVIPRLYASTAGGPLPGGNTAAEEAAAVARLSAAAAASLGSTWSPFIGHHHQQGSASSACTSSAFGCGSSPFPPSTVSFPLFASPLGFHPLDFSSAMRLSQSSLPPTSDLDIKGIDPRAVLSAYIGDLTNTRIANNQDHVPLTGTATSESNNVRATVSDSSISTTPSKAFPEPPDISCNRDIVNAALSHHAERFKVAAAAAAASGLGHRFFPYGIRPFLFNNNSNAQIFNQQGNNIHGPHSPTGSTGEKLMNGTASPASTTHHDSMSPLSNNNCSPHEGNISVKLGIDEAGSQLSSSGSAERSPVPELKNIERMVEGLNSNDRIFVPTTVAS</sequence>
<dbReference type="GO" id="GO:0005634">
    <property type="term" value="C:nucleus"/>
    <property type="evidence" value="ECO:0007669"/>
    <property type="project" value="UniProtKB-SubCell"/>
</dbReference>
<comment type="subcellular location">
    <subcellularLocation>
        <location evidence="1 6">Nucleus</location>
    </subcellularLocation>
</comment>
<reference evidence="9 10" key="1">
    <citation type="journal article" date="2018" name="Gigascience">
        <title>Genomes of trombidid mites reveal novel predicted allergens and laterally-transferred genes associated with secondary metabolism.</title>
        <authorList>
            <person name="Dong X."/>
            <person name="Chaisiri K."/>
            <person name="Xia D."/>
            <person name="Armstrong S.D."/>
            <person name="Fang Y."/>
            <person name="Donnelly M.J."/>
            <person name="Kadowaki T."/>
            <person name="McGarry J.W."/>
            <person name="Darby A.C."/>
            <person name="Makepeace B.L."/>
        </authorList>
    </citation>
    <scope>NUCLEOTIDE SEQUENCE [LARGE SCALE GENOMIC DNA]</scope>
    <source>
        <strain evidence="9">UoL-WK</strain>
    </source>
</reference>
<feature type="region of interest" description="Disordered" evidence="7">
    <location>
        <begin position="212"/>
        <end position="292"/>
    </location>
</feature>
<feature type="domain" description="T-box" evidence="8">
    <location>
        <begin position="57"/>
        <end position="212"/>
    </location>
</feature>